<dbReference type="AlphaFoldDB" id="A0A7C5UTR1"/>
<accession>A0A7C5UTR1</accession>
<name>A0A7C5UTR1_9CREN</name>
<dbReference type="EMBL" id="DRUB01000139">
    <property type="protein sequence ID" value="HHR96585.1"/>
    <property type="molecule type" value="Genomic_DNA"/>
</dbReference>
<evidence type="ECO:0000313" key="2">
    <source>
        <dbReference type="EMBL" id="HHR96585.1"/>
    </source>
</evidence>
<protein>
    <submittedName>
        <fullName evidence="2">Uncharacterized protein</fullName>
    </submittedName>
</protein>
<gene>
    <name evidence="2" type="ORF">ENL47_07215</name>
    <name evidence="1" type="ORF">ENM84_01135</name>
</gene>
<comment type="caution">
    <text evidence="2">The sequence shown here is derived from an EMBL/GenBank/DDBJ whole genome shotgun (WGS) entry which is preliminary data.</text>
</comment>
<evidence type="ECO:0000313" key="1">
    <source>
        <dbReference type="EMBL" id="HHP81247.1"/>
    </source>
</evidence>
<sequence>MSISVLENIMKVLNSLLLDEKISTATIMKTFEEANKLNVAMNYWCNVSTEQFTHNVCEKFNVIMDKLLDTSMRSIIIKVINNEIALERDILGGITMLFNKILETFKYIILRSVIIYDNKILCKVKKPFYRSYHVVLPGYVVLMPIDEAVMLASLDYIDIIDVL</sequence>
<proteinExistence type="predicted"/>
<reference evidence="2" key="1">
    <citation type="journal article" date="2020" name="mSystems">
        <title>Genome- and Community-Level Interaction Insights into Carbon Utilization and Element Cycling Functions of Hydrothermarchaeota in Hydrothermal Sediment.</title>
        <authorList>
            <person name="Zhou Z."/>
            <person name="Liu Y."/>
            <person name="Xu W."/>
            <person name="Pan J."/>
            <person name="Luo Z.H."/>
            <person name="Li M."/>
        </authorList>
    </citation>
    <scope>NUCLEOTIDE SEQUENCE [LARGE SCALE GENOMIC DNA]</scope>
    <source>
        <strain evidence="2">SpSt-1</strain>
        <strain evidence="1">SpSt-1121</strain>
    </source>
</reference>
<organism evidence="2">
    <name type="scientific">Ignisphaera aggregans</name>
    <dbReference type="NCBI Taxonomy" id="334771"/>
    <lineage>
        <taxon>Archaea</taxon>
        <taxon>Thermoproteota</taxon>
        <taxon>Thermoprotei</taxon>
        <taxon>Desulfurococcales</taxon>
        <taxon>Desulfurococcaceae</taxon>
        <taxon>Ignisphaera</taxon>
    </lineage>
</organism>
<dbReference type="EMBL" id="DRZI01000035">
    <property type="protein sequence ID" value="HHP81247.1"/>
    <property type="molecule type" value="Genomic_DNA"/>
</dbReference>